<comment type="caution">
    <text evidence="5">The sequence shown here is derived from an EMBL/GenBank/DDBJ whole genome shotgun (WGS) entry which is preliminary data.</text>
</comment>
<feature type="region of interest" description="Disordered" evidence="3">
    <location>
        <begin position="1"/>
        <end position="24"/>
    </location>
</feature>
<dbReference type="RefSeq" id="XP_043166067.1">
    <property type="nucleotide sequence ID" value="XM_043310132.1"/>
</dbReference>
<evidence type="ECO:0000313" key="5">
    <source>
        <dbReference type="EMBL" id="CAG5150028.1"/>
    </source>
</evidence>
<dbReference type="Gene3D" id="3.40.50.10810">
    <property type="entry name" value="Tandem AAA-ATPase domain"/>
    <property type="match status" value="1"/>
</dbReference>
<dbReference type="Pfam" id="PF00176">
    <property type="entry name" value="SNF2-rel_dom"/>
    <property type="match status" value="1"/>
</dbReference>
<evidence type="ECO:0000313" key="6">
    <source>
        <dbReference type="Proteomes" id="UP000676310"/>
    </source>
</evidence>
<accession>A0A8J2I1V6</accession>
<protein>
    <recommendedName>
        <fullName evidence="4">SNF2 N-terminal domain-containing protein</fullName>
    </recommendedName>
</protein>
<keyword evidence="6" id="KW-1185">Reference proteome</keyword>
<sequence>MRQDGRILGRPGVRLKQTGSSTEKADLGQQVLQEAFGLMKKGAARPLDTAKRPGIDTNTPKCLENAKKPLVLKEYQAQALNTMLDDYAAGGTGMLQGLEMDTRKTFIMLAFLGSLKRKSNIPHLIVVPVSLLDMWECEIRNRLQPVPIFCKKTPRAVAQLLTRHSCLVYQSLHSPIEDYGQFDGKPVADFKEAITVTKHHDLSRQEAGLQEKTMTIWDEARREEHKELLKARQEDPSPSVAFAQAFKEITDARLAIVHHLCLEYRYGELGDCDFVLREEQADKLPDEIQEAINKMKSKSSSIADKNRIVLRTETKRLGKESSRMNAFVACYQKQQEEHPGPILVFSEFLSAIDVAHNTLEETFGKKRFVMSRPRRSTVLIVYPAIFSV</sequence>
<keyword evidence="2" id="KW-0067">ATP-binding</keyword>
<evidence type="ECO:0000256" key="3">
    <source>
        <dbReference type="SAM" id="MobiDB-lite"/>
    </source>
</evidence>
<name>A0A8J2I1V6_9PLEO</name>
<evidence type="ECO:0000259" key="4">
    <source>
        <dbReference type="Pfam" id="PF00176"/>
    </source>
</evidence>
<dbReference type="SUPFAM" id="SSF52540">
    <property type="entry name" value="P-loop containing nucleoside triphosphate hydrolases"/>
    <property type="match status" value="1"/>
</dbReference>
<dbReference type="GO" id="GO:0005524">
    <property type="term" value="F:ATP binding"/>
    <property type="evidence" value="ECO:0007669"/>
    <property type="project" value="InterPro"/>
</dbReference>
<dbReference type="Proteomes" id="UP000676310">
    <property type="component" value="Unassembled WGS sequence"/>
</dbReference>
<feature type="domain" description="SNF2 N-terminal" evidence="4">
    <location>
        <begin position="75"/>
        <end position="147"/>
    </location>
</feature>
<evidence type="ECO:0000256" key="1">
    <source>
        <dbReference type="ARBA" id="ARBA00022741"/>
    </source>
</evidence>
<keyword evidence="1" id="KW-0547">Nucleotide-binding</keyword>
<dbReference type="OrthoDB" id="3796869at2759"/>
<dbReference type="EMBL" id="CAJRGZ010000015">
    <property type="protein sequence ID" value="CAG5150028.1"/>
    <property type="molecule type" value="Genomic_DNA"/>
</dbReference>
<organism evidence="5 6">
    <name type="scientific">Alternaria atra</name>
    <dbReference type="NCBI Taxonomy" id="119953"/>
    <lineage>
        <taxon>Eukaryota</taxon>
        <taxon>Fungi</taxon>
        <taxon>Dikarya</taxon>
        <taxon>Ascomycota</taxon>
        <taxon>Pezizomycotina</taxon>
        <taxon>Dothideomycetes</taxon>
        <taxon>Pleosporomycetidae</taxon>
        <taxon>Pleosporales</taxon>
        <taxon>Pleosporineae</taxon>
        <taxon>Pleosporaceae</taxon>
        <taxon>Alternaria</taxon>
        <taxon>Alternaria sect. Ulocladioides</taxon>
    </lineage>
</organism>
<dbReference type="AlphaFoldDB" id="A0A8J2I1V6"/>
<dbReference type="GeneID" id="67013981"/>
<dbReference type="InterPro" id="IPR000330">
    <property type="entry name" value="SNF2_N"/>
</dbReference>
<dbReference type="PANTHER" id="PTHR10799">
    <property type="entry name" value="SNF2/RAD54 HELICASE FAMILY"/>
    <property type="match status" value="1"/>
</dbReference>
<reference evidence="5" key="1">
    <citation type="submission" date="2021-05" db="EMBL/GenBank/DDBJ databases">
        <authorList>
            <person name="Stam R."/>
        </authorList>
    </citation>
    <scope>NUCLEOTIDE SEQUENCE</scope>
    <source>
        <strain evidence="5">CS162</strain>
    </source>
</reference>
<evidence type="ECO:0000256" key="2">
    <source>
        <dbReference type="ARBA" id="ARBA00022840"/>
    </source>
</evidence>
<proteinExistence type="predicted"/>
<dbReference type="InterPro" id="IPR027417">
    <property type="entry name" value="P-loop_NTPase"/>
</dbReference>
<dbReference type="InterPro" id="IPR038718">
    <property type="entry name" value="SNF2-like_sf"/>
</dbReference>
<gene>
    <name evidence="5" type="ORF">ALTATR162_LOCUS2526</name>
</gene>